<feature type="signal peptide" evidence="1">
    <location>
        <begin position="1"/>
        <end position="18"/>
    </location>
</feature>
<evidence type="ECO:0000313" key="2">
    <source>
        <dbReference type="EMBL" id="MDG3587409.1"/>
    </source>
</evidence>
<feature type="non-terminal residue" evidence="2">
    <location>
        <position position="185"/>
    </location>
</feature>
<accession>A0ABT6FWC7</accession>
<gene>
    <name evidence="2" type="ORF">OSR52_16210</name>
</gene>
<evidence type="ECO:0000256" key="1">
    <source>
        <dbReference type="SAM" id="SignalP"/>
    </source>
</evidence>
<sequence>MKNGILIFVLLISGFAFSQTTINLENQCNCEVIKGTDVTVAGTTTPIADQGDIYINTNTGVLYFWNGSSWELTSGKNTVNKTFIVDGSDLVITDSDGNKVSVALADIVAGVNTDDQNATEVSYDNTTSGLTATNTQSAIDEVASGSSDDQNLESATLGTDNILSLGIEDGTGVTVDLSPLDESAE</sequence>
<organism evidence="2 3">
    <name type="scientific">Galbibacter pacificus</name>
    <dbReference type="NCBI Taxonomy" id="2996052"/>
    <lineage>
        <taxon>Bacteria</taxon>
        <taxon>Pseudomonadati</taxon>
        <taxon>Bacteroidota</taxon>
        <taxon>Flavobacteriia</taxon>
        <taxon>Flavobacteriales</taxon>
        <taxon>Flavobacteriaceae</taxon>
        <taxon>Galbibacter</taxon>
    </lineage>
</organism>
<dbReference type="Proteomes" id="UP001153642">
    <property type="component" value="Unassembled WGS sequence"/>
</dbReference>
<proteinExistence type="predicted"/>
<reference evidence="2" key="1">
    <citation type="submission" date="2022-11" db="EMBL/GenBank/DDBJ databases">
        <title>High-quality draft genome sequence of Galbibacter sp. strain CMA-7.</title>
        <authorList>
            <person name="Wei L."/>
            <person name="Dong C."/>
            <person name="Shao Z."/>
        </authorList>
    </citation>
    <scope>NUCLEOTIDE SEQUENCE</scope>
    <source>
        <strain evidence="2">CMA-7</strain>
    </source>
</reference>
<keyword evidence="1" id="KW-0732">Signal</keyword>
<protein>
    <submittedName>
        <fullName evidence="2">Uncharacterized protein</fullName>
    </submittedName>
</protein>
<evidence type="ECO:0000313" key="3">
    <source>
        <dbReference type="Proteomes" id="UP001153642"/>
    </source>
</evidence>
<feature type="chain" id="PRO_5045093601" evidence="1">
    <location>
        <begin position="19"/>
        <end position="185"/>
    </location>
</feature>
<dbReference type="EMBL" id="JAPMUA010000007">
    <property type="protein sequence ID" value="MDG3587409.1"/>
    <property type="molecule type" value="Genomic_DNA"/>
</dbReference>
<name>A0ABT6FWC7_9FLAO</name>
<dbReference type="RefSeq" id="WP_277901357.1">
    <property type="nucleotide sequence ID" value="NZ_JAPMUA010000007.1"/>
</dbReference>
<keyword evidence="3" id="KW-1185">Reference proteome</keyword>
<comment type="caution">
    <text evidence="2">The sequence shown here is derived from an EMBL/GenBank/DDBJ whole genome shotgun (WGS) entry which is preliminary data.</text>
</comment>